<sequence length="149" mass="16626">MLRDELTQVRSIVDQVKKMTIDVGSARSSLNEMTMKQNNWTLGAYCSRYCATVTQHHGLEDASVFPHLRAAETTLAPVLDRLEQEHVVIHDVIEAVDRALVAFVATPDDFSQLDEAVNALTDTLLSHLSYEEEQLVEPLARVGFYPGQA</sequence>
<feature type="domain" description="Hemerythrin-like" evidence="1">
    <location>
        <begin position="42"/>
        <end position="136"/>
    </location>
</feature>
<dbReference type="EMBL" id="CP099490">
    <property type="protein sequence ID" value="USQ78009.1"/>
    <property type="molecule type" value="Genomic_DNA"/>
</dbReference>
<proteinExistence type="predicted"/>
<organism evidence="2 3">
    <name type="scientific">Ornithinimicrobium cryptoxanthini</name>
    <dbReference type="NCBI Taxonomy" id="2934161"/>
    <lineage>
        <taxon>Bacteria</taxon>
        <taxon>Bacillati</taxon>
        <taxon>Actinomycetota</taxon>
        <taxon>Actinomycetes</taxon>
        <taxon>Micrococcales</taxon>
        <taxon>Ornithinimicrobiaceae</taxon>
        <taxon>Ornithinimicrobium</taxon>
    </lineage>
</organism>
<reference evidence="2" key="1">
    <citation type="submission" date="2022-06" db="EMBL/GenBank/DDBJ databases">
        <title>Ornithinimicrobium JY.X270.</title>
        <authorList>
            <person name="Huang Y."/>
        </authorList>
    </citation>
    <scope>NUCLEOTIDE SEQUENCE</scope>
    <source>
        <strain evidence="2">JY.X270</strain>
    </source>
</reference>
<evidence type="ECO:0000313" key="2">
    <source>
        <dbReference type="EMBL" id="USQ78009.1"/>
    </source>
</evidence>
<evidence type="ECO:0000313" key="3">
    <source>
        <dbReference type="Proteomes" id="UP001056535"/>
    </source>
</evidence>
<dbReference type="CDD" id="cd12108">
    <property type="entry name" value="Hr-like"/>
    <property type="match status" value="1"/>
</dbReference>
<keyword evidence="3" id="KW-1185">Reference proteome</keyword>
<gene>
    <name evidence="2" type="ORF">NF557_07630</name>
</gene>
<accession>A0ABY4YMN8</accession>
<dbReference type="Proteomes" id="UP001056535">
    <property type="component" value="Chromosome"/>
</dbReference>
<evidence type="ECO:0000259" key="1">
    <source>
        <dbReference type="Pfam" id="PF01814"/>
    </source>
</evidence>
<protein>
    <submittedName>
        <fullName evidence="2">Hemerythrin domain-containing protein</fullName>
    </submittedName>
</protein>
<dbReference type="InterPro" id="IPR012312">
    <property type="entry name" value="Hemerythrin-like"/>
</dbReference>
<dbReference type="Gene3D" id="1.20.120.520">
    <property type="entry name" value="nmb1532 protein domain like"/>
    <property type="match status" value="1"/>
</dbReference>
<dbReference type="Pfam" id="PF01814">
    <property type="entry name" value="Hemerythrin"/>
    <property type="match status" value="1"/>
</dbReference>
<name>A0ABY4YMN8_9MICO</name>